<dbReference type="Proteomes" id="UP000253940">
    <property type="component" value="Chromosome"/>
</dbReference>
<comment type="similarity">
    <text evidence="1">Belongs to the SsuE family.</text>
</comment>
<feature type="domain" description="NADPH-dependent FMN reductase-like" evidence="5">
    <location>
        <begin position="6"/>
        <end position="149"/>
    </location>
</feature>
<dbReference type="InterPro" id="IPR019912">
    <property type="entry name" value="FMN_Rdtase_MsuE-like"/>
</dbReference>
<dbReference type="AlphaFoldDB" id="A0A345P4L5"/>
<evidence type="ECO:0000313" key="6">
    <source>
        <dbReference type="EMBL" id="AXI02224.1"/>
    </source>
</evidence>
<sequence length="195" mass="21608">MSKPLKVVAVSGALHKPSKTDALVEAIVSELSVALPIEVQFVKLSDIAPQLANVVSRTDLPTHIYAHIQAIEAADFLVVGSPVYRGSYTGLFKHFFDFVDHESLIDTPILLAATGGSERHALVIDHQLRPLFSFFQSLTLPIGVYGTDKDFTNYRINNDALQNRIELAVNRALPWLLQPDPRKQAVLRQPFLAQL</sequence>
<keyword evidence="3" id="KW-0288">FMN</keyword>
<evidence type="ECO:0000256" key="2">
    <source>
        <dbReference type="ARBA" id="ARBA00022630"/>
    </source>
</evidence>
<evidence type="ECO:0000259" key="5">
    <source>
        <dbReference type="Pfam" id="PF03358"/>
    </source>
</evidence>
<keyword evidence="2" id="KW-0285">Flavoprotein</keyword>
<dbReference type="PANTHER" id="PTHR43408">
    <property type="entry name" value="FMN REDUCTASE (NADPH)"/>
    <property type="match status" value="1"/>
</dbReference>
<name>A0A345P4L5_9GAMM</name>
<dbReference type="GO" id="GO:0016491">
    <property type="term" value="F:oxidoreductase activity"/>
    <property type="evidence" value="ECO:0007669"/>
    <property type="project" value="UniProtKB-KW"/>
</dbReference>
<dbReference type="Gene3D" id="3.40.50.360">
    <property type="match status" value="1"/>
</dbReference>
<dbReference type="EMBL" id="CP031222">
    <property type="protein sequence ID" value="AXI02224.1"/>
    <property type="molecule type" value="Genomic_DNA"/>
</dbReference>
<reference evidence="6 7" key="1">
    <citation type="submission" date="2018-07" db="EMBL/GenBank/DDBJ databases">
        <title>Genome sequencing of Moraxellaceae gen. HYN0046.</title>
        <authorList>
            <person name="Kim M."/>
            <person name="Yi H."/>
        </authorList>
    </citation>
    <scope>NUCLEOTIDE SEQUENCE [LARGE SCALE GENOMIC DNA]</scope>
    <source>
        <strain evidence="6 7">HYN0046</strain>
    </source>
</reference>
<keyword evidence="7" id="KW-1185">Reference proteome</keyword>
<proteinExistence type="inferred from homology"/>
<dbReference type="Pfam" id="PF03358">
    <property type="entry name" value="FMN_red"/>
    <property type="match status" value="1"/>
</dbReference>
<dbReference type="InterPro" id="IPR005025">
    <property type="entry name" value="FMN_Rdtase-like_dom"/>
</dbReference>
<evidence type="ECO:0000256" key="4">
    <source>
        <dbReference type="ARBA" id="ARBA00023002"/>
    </source>
</evidence>
<keyword evidence="4" id="KW-0560">Oxidoreductase</keyword>
<evidence type="ECO:0000256" key="3">
    <source>
        <dbReference type="ARBA" id="ARBA00022643"/>
    </source>
</evidence>
<dbReference type="SUPFAM" id="SSF52218">
    <property type="entry name" value="Flavoproteins"/>
    <property type="match status" value="1"/>
</dbReference>
<protein>
    <submittedName>
        <fullName evidence="6">FMN reductase</fullName>
    </submittedName>
</protein>
<dbReference type="InterPro" id="IPR029039">
    <property type="entry name" value="Flavoprotein-like_sf"/>
</dbReference>
<gene>
    <name evidence="6" type="primary">msuE</name>
    <name evidence="6" type="ORF">HYN46_04835</name>
</gene>
<evidence type="ECO:0000256" key="1">
    <source>
        <dbReference type="ARBA" id="ARBA00005990"/>
    </source>
</evidence>
<accession>A0A345P4L5</accession>
<organism evidence="6 7">
    <name type="scientific">Aquirhabdus parva</name>
    <dbReference type="NCBI Taxonomy" id="2283318"/>
    <lineage>
        <taxon>Bacteria</taxon>
        <taxon>Pseudomonadati</taxon>
        <taxon>Pseudomonadota</taxon>
        <taxon>Gammaproteobacteria</taxon>
        <taxon>Moraxellales</taxon>
        <taxon>Moraxellaceae</taxon>
        <taxon>Aquirhabdus</taxon>
    </lineage>
</organism>
<dbReference type="PANTHER" id="PTHR43408:SF2">
    <property type="entry name" value="FMN REDUCTASE (NADPH)"/>
    <property type="match status" value="1"/>
</dbReference>
<dbReference type="OrthoDB" id="1643408at2"/>
<evidence type="ECO:0000313" key="7">
    <source>
        <dbReference type="Proteomes" id="UP000253940"/>
    </source>
</evidence>
<dbReference type="KEGG" id="mbah:HYN46_04835"/>
<dbReference type="NCBIfam" id="TIGR03566">
    <property type="entry name" value="FMN_reduc_MsuE"/>
    <property type="match status" value="1"/>
</dbReference>
<dbReference type="InterPro" id="IPR051814">
    <property type="entry name" value="NAD(P)H-dep_FMN_reductase"/>
</dbReference>